<reference evidence="2 3" key="1">
    <citation type="journal article" date="2010" name="Nature">
        <title>Genome sequence of the palaeopolyploid soybean.</title>
        <authorList>
            <person name="Schmutz J."/>
            <person name="Cannon S.B."/>
            <person name="Schlueter J."/>
            <person name="Ma J."/>
            <person name="Mitros T."/>
            <person name="Nelson W."/>
            <person name="Hyten D.L."/>
            <person name="Song Q."/>
            <person name="Thelen J.J."/>
            <person name="Cheng J."/>
            <person name="Xu D."/>
            <person name="Hellsten U."/>
            <person name="May G.D."/>
            <person name="Yu Y."/>
            <person name="Sakurai T."/>
            <person name="Umezawa T."/>
            <person name="Bhattacharyya M.K."/>
            <person name="Sandhu D."/>
            <person name="Valliyodan B."/>
            <person name="Lindquist E."/>
            <person name="Peto M."/>
            <person name="Grant D."/>
            <person name="Shu S."/>
            <person name="Goodstein D."/>
            <person name="Barry K."/>
            <person name="Futrell-Griggs M."/>
            <person name="Abernathy B."/>
            <person name="Du J."/>
            <person name="Tian Z."/>
            <person name="Zhu L."/>
            <person name="Gill N."/>
            <person name="Joshi T."/>
            <person name="Libault M."/>
            <person name="Sethuraman A."/>
            <person name="Zhang X.-C."/>
            <person name="Shinozaki K."/>
            <person name="Nguyen H.T."/>
            <person name="Wing R.A."/>
            <person name="Cregan P."/>
            <person name="Specht J."/>
            <person name="Grimwood J."/>
            <person name="Rokhsar D."/>
            <person name="Stacey G."/>
            <person name="Shoemaker R.C."/>
            <person name="Jackson S.A."/>
        </authorList>
    </citation>
    <scope>NUCLEOTIDE SEQUENCE</scope>
    <source>
        <strain evidence="3">cv. Williams 82</strain>
        <tissue evidence="2">Callus</tissue>
    </source>
</reference>
<keyword evidence="4" id="KW-1185">Reference proteome</keyword>
<dbReference type="EMBL" id="CM000842">
    <property type="protein sequence ID" value="KRH38675.1"/>
    <property type="molecule type" value="Genomic_DNA"/>
</dbReference>
<evidence type="ECO:0000256" key="1">
    <source>
        <dbReference type="SAM" id="MobiDB-lite"/>
    </source>
</evidence>
<dbReference type="AlphaFoldDB" id="A0A0R0IER2"/>
<dbReference type="EnsemblPlants" id="KRH38675">
    <property type="protein sequence ID" value="KRH38675"/>
    <property type="gene ID" value="GLYMA_09G150600"/>
</dbReference>
<dbReference type="SUPFAM" id="SSF56672">
    <property type="entry name" value="DNA/RNA polymerases"/>
    <property type="match status" value="1"/>
</dbReference>
<dbReference type="PANTHER" id="PTHR46249:SF31">
    <property type="entry name" value="AMINOTRANSFERASE-LIKE PLANT MOBILE DOMAIN-CONTAINING PROTEIN"/>
    <property type="match status" value="1"/>
</dbReference>
<gene>
    <name evidence="2" type="ORF">GLYMA_09G150600</name>
</gene>
<feature type="compositionally biased region" description="Basic and acidic residues" evidence="1">
    <location>
        <begin position="31"/>
        <end position="42"/>
    </location>
</feature>
<evidence type="ECO:0000313" key="2">
    <source>
        <dbReference type="EMBL" id="KRH38675.1"/>
    </source>
</evidence>
<proteinExistence type="predicted"/>
<dbReference type="Proteomes" id="UP000008827">
    <property type="component" value="Chromosome 9"/>
</dbReference>
<evidence type="ECO:0000313" key="4">
    <source>
        <dbReference type="Proteomes" id="UP000008827"/>
    </source>
</evidence>
<dbReference type="InParanoid" id="A0A0R0IER2"/>
<dbReference type="Gramene" id="KRH38675">
    <property type="protein sequence ID" value="KRH38675"/>
    <property type="gene ID" value="GLYMA_09G150600"/>
</dbReference>
<reference evidence="2" key="3">
    <citation type="submission" date="2018-07" db="EMBL/GenBank/DDBJ databases">
        <title>WGS assembly of Glycine max.</title>
        <authorList>
            <person name="Schmutz J."/>
            <person name="Cannon S."/>
            <person name="Schlueter J."/>
            <person name="Ma J."/>
            <person name="Mitros T."/>
            <person name="Nelson W."/>
            <person name="Hyten D."/>
            <person name="Song Q."/>
            <person name="Thelen J."/>
            <person name="Cheng J."/>
            <person name="Xu D."/>
            <person name="Hellsten U."/>
            <person name="May G."/>
            <person name="Yu Y."/>
            <person name="Sakurai T."/>
            <person name="Umezawa T."/>
            <person name="Bhattacharyya M."/>
            <person name="Sandhu D."/>
            <person name="Valliyodan B."/>
            <person name="Lindquist E."/>
            <person name="Peto M."/>
            <person name="Grant D."/>
            <person name="Shu S."/>
            <person name="Goodstein D."/>
            <person name="Barry K."/>
            <person name="Futrell-Griggs M."/>
            <person name="Abernathy B."/>
            <person name="Du J."/>
            <person name="Tian Z."/>
            <person name="Zhu L."/>
            <person name="Gill N."/>
            <person name="Joshi T."/>
            <person name="Libault M."/>
            <person name="Sethuraman A."/>
            <person name="Zhang X."/>
            <person name="Shinozaki K."/>
            <person name="Nguyen H."/>
            <person name="Wing R."/>
            <person name="Cregan P."/>
            <person name="Specht J."/>
            <person name="Grimwood J."/>
            <person name="Rokhsar D."/>
            <person name="Stacey G."/>
            <person name="Shoemaker R."/>
            <person name="Jackson S."/>
        </authorList>
    </citation>
    <scope>NUCLEOTIDE SEQUENCE</scope>
    <source>
        <tissue evidence="2">Callus</tissue>
    </source>
</reference>
<evidence type="ECO:0000313" key="3">
    <source>
        <dbReference type="EnsemblPlants" id="KRH38675"/>
    </source>
</evidence>
<feature type="region of interest" description="Disordered" evidence="1">
    <location>
        <begin position="27"/>
        <end position="51"/>
    </location>
</feature>
<accession>A0A0R0IER2</accession>
<name>A0A0R0IER2_SOYBN</name>
<protein>
    <submittedName>
        <fullName evidence="2 3">Uncharacterized protein</fullName>
    </submittedName>
</protein>
<dbReference type="PANTHER" id="PTHR46249">
    <property type="entry name" value="CCHC-TYPE DOMAIN-CONTAINING PROTEIN-RELATED"/>
    <property type="match status" value="1"/>
</dbReference>
<sequence>MEIQKKYASKRRLSEEETWEVSLEENLNQIQHDDQTSSSKEEDTQEINTLTKEQDLLFETINSIPDPQEKKIFLNKLKKSLEDKPKPKEFITNNKFDKLSTTSGSKLKINYKLSKAIIENQGLSIETNFLLVKNLKNEGGITTWHLGKKITFDFSTKPITRNINFIEKKISQINFLKDEVSFNNIKIQLEKPQIKEKIQFLLKHIQSTICFDLPHAFWYPKKHIVDLPNEKDFREKQVPKKFRPIQMNEELLQYCQKEIKDLLDKGLIRKSKSLWSCSAFYVKKQSKLERGTPQKLSCRLRNPVPPYEEEEEARKVLNWLYQSHPEKGFHPPKPGHQPKLGHLPRNQNSKMEISLTKLLKKTWADIASELDDESKIDLKTLIQKIKDSKVIYNTPKEKHIITSTAKPTPKSSNSYIYENKFSTVLQIEPDYWDKNPFKATAKAFPLGFHFKPTTNNKTRTFYEFILIDSNSVSIKHFKDPNDPLLNTHSAIQILKVLQPRHFGSNLNEYKKKFVPFDPIGYTY</sequence>
<reference evidence="3" key="2">
    <citation type="submission" date="2018-02" db="UniProtKB">
        <authorList>
            <consortium name="EnsemblPlants"/>
        </authorList>
    </citation>
    <scope>IDENTIFICATION</scope>
    <source>
        <strain evidence="3">Williams 82</strain>
    </source>
</reference>
<dbReference type="Gene3D" id="3.10.10.10">
    <property type="entry name" value="HIV Type 1 Reverse Transcriptase, subunit A, domain 1"/>
    <property type="match status" value="1"/>
</dbReference>
<dbReference type="InterPro" id="IPR043502">
    <property type="entry name" value="DNA/RNA_pol_sf"/>
</dbReference>
<organism evidence="2">
    <name type="scientific">Glycine max</name>
    <name type="common">Soybean</name>
    <name type="synonym">Glycine hispida</name>
    <dbReference type="NCBI Taxonomy" id="3847"/>
    <lineage>
        <taxon>Eukaryota</taxon>
        <taxon>Viridiplantae</taxon>
        <taxon>Streptophyta</taxon>
        <taxon>Embryophyta</taxon>
        <taxon>Tracheophyta</taxon>
        <taxon>Spermatophyta</taxon>
        <taxon>Magnoliopsida</taxon>
        <taxon>eudicotyledons</taxon>
        <taxon>Gunneridae</taxon>
        <taxon>Pentapetalae</taxon>
        <taxon>rosids</taxon>
        <taxon>fabids</taxon>
        <taxon>Fabales</taxon>
        <taxon>Fabaceae</taxon>
        <taxon>Papilionoideae</taxon>
        <taxon>50 kb inversion clade</taxon>
        <taxon>NPAAA clade</taxon>
        <taxon>indigoferoid/millettioid clade</taxon>
        <taxon>Phaseoleae</taxon>
        <taxon>Glycine</taxon>
        <taxon>Glycine subgen. Soja</taxon>
    </lineage>
</organism>